<accession>A0AAV7H1S4</accession>
<dbReference type="Proteomes" id="UP000775213">
    <property type="component" value="Unassembled WGS sequence"/>
</dbReference>
<proteinExistence type="predicted"/>
<comment type="caution">
    <text evidence="1">The sequence shown here is derived from an EMBL/GenBank/DDBJ whole genome shotgun (WGS) entry which is preliminary data.</text>
</comment>
<name>A0AAV7H1S4_DENCH</name>
<reference evidence="1 2" key="1">
    <citation type="journal article" date="2021" name="Hortic Res">
        <title>Chromosome-scale assembly of the Dendrobium chrysotoxum genome enhances the understanding of orchid evolution.</title>
        <authorList>
            <person name="Zhang Y."/>
            <person name="Zhang G.Q."/>
            <person name="Zhang D."/>
            <person name="Liu X.D."/>
            <person name="Xu X.Y."/>
            <person name="Sun W.H."/>
            <person name="Yu X."/>
            <person name="Zhu X."/>
            <person name="Wang Z.W."/>
            <person name="Zhao X."/>
            <person name="Zhong W.Y."/>
            <person name="Chen H."/>
            <person name="Yin W.L."/>
            <person name="Huang T."/>
            <person name="Niu S.C."/>
            <person name="Liu Z.J."/>
        </authorList>
    </citation>
    <scope>NUCLEOTIDE SEQUENCE [LARGE SCALE GENOMIC DNA]</scope>
    <source>
        <strain evidence="1">Lindl</strain>
    </source>
</reference>
<evidence type="ECO:0000313" key="1">
    <source>
        <dbReference type="EMBL" id="KAH0462351.1"/>
    </source>
</evidence>
<dbReference type="EMBL" id="JAGFBR010000009">
    <property type="protein sequence ID" value="KAH0462351.1"/>
    <property type="molecule type" value="Genomic_DNA"/>
</dbReference>
<keyword evidence="2" id="KW-1185">Reference proteome</keyword>
<protein>
    <submittedName>
        <fullName evidence="1">Uncharacterized protein</fullName>
    </submittedName>
</protein>
<gene>
    <name evidence="1" type="ORF">IEQ34_009926</name>
</gene>
<sequence length="69" mass="7899">MLVISCGKSSAWRNQQFKDITYRHLDIFLKKFIGNLTWFPLNSIGSVVVSDEFISSKTFDLIISTLKSI</sequence>
<dbReference type="AlphaFoldDB" id="A0AAV7H1S4"/>
<evidence type="ECO:0000313" key="2">
    <source>
        <dbReference type="Proteomes" id="UP000775213"/>
    </source>
</evidence>
<organism evidence="1 2">
    <name type="scientific">Dendrobium chrysotoxum</name>
    <name type="common">Orchid</name>
    <dbReference type="NCBI Taxonomy" id="161865"/>
    <lineage>
        <taxon>Eukaryota</taxon>
        <taxon>Viridiplantae</taxon>
        <taxon>Streptophyta</taxon>
        <taxon>Embryophyta</taxon>
        <taxon>Tracheophyta</taxon>
        <taxon>Spermatophyta</taxon>
        <taxon>Magnoliopsida</taxon>
        <taxon>Liliopsida</taxon>
        <taxon>Asparagales</taxon>
        <taxon>Orchidaceae</taxon>
        <taxon>Epidendroideae</taxon>
        <taxon>Malaxideae</taxon>
        <taxon>Dendrobiinae</taxon>
        <taxon>Dendrobium</taxon>
    </lineage>
</organism>